<keyword evidence="1" id="KW-0833">Ubl conjugation pathway</keyword>
<dbReference type="InterPro" id="IPR011989">
    <property type="entry name" value="ARM-like"/>
</dbReference>
<feature type="repeat" description="ARM" evidence="2">
    <location>
        <begin position="32"/>
        <end position="74"/>
    </location>
</feature>
<dbReference type="SMART" id="SM00185">
    <property type="entry name" value="ARM"/>
    <property type="match status" value="1"/>
</dbReference>
<evidence type="ECO:0000256" key="2">
    <source>
        <dbReference type="PROSITE-ProRule" id="PRU00259"/>
    </source>
</evidence>
<sequence length="86" mass="9309">MGSESEKTVAAREIRLLAKTGKENRACIAELGAIPLLLKLLSSSNSNTQENSVTAILNLSILELNKKRIMDLEGCLRSIVDVLIAD</sequence>
<evidence type="ECO:0000313" key="3">
    <source>
        <dbReference type="EMBL" id="KAK8958326.1"/>
    </source>
</evidence>
<organism evidence="3 4">
    <name type="scientific">Platanthera guangdongensis</name>
    <dbReference type="NCBI Taxonomy" id="2320717"/>
    <lineage>
        <taxon>Eukaryota</taxon>
        <taxon>Viridiplantae</taxon>
        <taxon>Streptophyta</taxon>
        <taxon>Embryophyta</taxon>
        <taxon>Tracheophyta</taxon>
        <taxon>Spermatophyta</taxon>
        <taxon>Magnoliopsida</taxon>
        <taxon>Liliopsida</taxon>
        <taxon>Asparagales</taxon>
        <taxon>Orchidaceae</taxon>
        <taxon>Orchidoideae</taxon>
        <taxon>Orchideae</taxon>
        <taxon>Orchidinae</taxon>
        <taxon>Platanthera</taxon>
    </lineage>
</organism>
<dbReference type="Proteomes" id="UP001412067">
    <property type="component" value="Unassembled WGS sequence"/>
</dbReference>
<accession>A0ABR2M3R1</accession>
<evidence type="ECO:0000256" key="1">
    <source>
        <dbReference type="ARBA" id="ARBA00022786"/>
    </source>
</evidence>
<dbReference type="InterPro" id="IPR016024">
    <property type="entry name" value="ARM-type_fold"/>
</dbReference>
<dbReference type="PANTHER" id="PTHR23315:SF266">
    <property type="entry name" value="U-BOX DOMAIN-CONTAINING PROTEIN 17"/>
    <property type="match status" value="1"/>
</dbReference>
<dbReference type="PROSITE" id="PS50176">
    <property type="entry name" value="ARM_REPEAT"/>
    <property type="match status" value="1"/>
</dbReference>
<evidence type="ECO:0000313" key="4">
    <source>
        <dbReference type="Proteomes" id="UP001412067"/>
    </source>
</evidence>
<name>A0ABR2M3R1_9ASPA</name>
<dbReference type="SUPFAM" id="SSF48371">
    <property type="entry name" value="ARM repeat"/>
    <property type="match status" value="1"/>
</dbReference>
<proteinExistence type="predicted"/>
<protein>
    <submittedName>
        <fullName evidence="3">U-box domain-containing protein 17</fullName>
    </submittedName>
</protein>
<dbReference type="Gene3D" id="1.25.10.10">
    <property type="entry name" value="Leucine-rich Repeat Variant"/>
    <property type="match status" value="1"/>
</dbReference>
<comment type="caution">
    <text evidence="3">The sequence shown here is derived from an EMBL/GenBank/DDBJ whole genome shotgun (WGS) entry which is preliminary data.</text>
</comment>
<keyword evidence="4" id="KW-1185">Reference proteome</keyword>
<dbReference type="Pfam" id="PF00514">
    <property type="entry name" value="Arm"/>
    <property type="match status" value="1"/>
</dbReference>
<reference evidence="3 4" key="1">
    <citation type="journal article" date="2022" name="Nat. Plants">
        <title>Genomes of leafy and leafless Platanthera orchids illuminate the evolution of mycoheterotrophy.</title>
        <authorList>
            <person name="Li M.H."/>
            <person name="Liu K.W."/>
            <person name="Li Z."/>
            <person name="Lu H.C."/>
            <person name="Ye Q.L."/>
            <person name="Zhang D."/>
            <person name="Wang J.Y."/>
            <person name="Li Y.F."/>
            <person name="Zhong Z.M."/>
            <person name="Liu X."/>
            <person name="Yu X."/>
            <person name="Liu D.K."/>
            <person name="Tu X.D."/>
            <person name="Liu B."/>
            <person name="Hao Y."/>
            <person name="Liao X.Y."/>
            <person name="Jiang Y.T."/>
            <person name="Sun W.H."/>
            <person name="Chen J."/>
            <person name="Chen Y.Q."/>
            <person name="Ai Y."/>
            <person name="Zhai J.W."/>
            <person name="Wu S.S."/>
            <person name="Zhou Z."/>
            <person name="Hsiao Y.Y."/>
            <person name="Wu W.L."/>
            <person name="Chen Y.Y."/>
            <person name="Lin Y.F."/>
            <person name="Hsu J.L."/>
            <person name="Li C.Y."/>
            <person name="Wang Z.W."/>
            <person name="Zhao X."/>
            <person name="Zhong W.Y."/>
            <person name="Ma X.K."/>
            <person name="Ma L."/>
            <person name="Huang J."/>
            <person name="Chen G.Z."/>
            <person name="Huang M.Z."/>
            <person name="Huang L."/>
            <person name="Peng D.H."/>
            <person name="Luo Y.B."/>
            <person name="Zou S.Q."/>
            <person name="Chen S.P."/>
            <person name="Lan S."/>
            <person name="Tsai W.C."/>
            <person name="Van de Peer Y."/>
            <person name="Liu Z.J."/>
        </authorList>
    </citation>
    <scope>NUCLEOTIDE SEQUENCE [LARGE SCALE GENOMIC DNA]</scope>
    <source>
        <strain evidence="3">Lor288</strain>
    </source>
</reference>
<gene>
    <name evidence="3" type="primary">PUB17</name>
    <name evidence="3" type="ORF">KSP40_PGU021786</name>
</gene>
<dbReference type="EMBL" id="JBBWWR010000012">
    <property type="protein sequence ID" value="KAK8958326.1"/>
    <property type="molecule type" value="Genomic_DNA"/>
</dbReference>
<dbReference type="PANTHER" id="PTHR23315">
    <property type="entry name" value="U BOX DOMAIN-CONTAINING"/>
    <property type="match status" value="1"/>
</dbReference>
<dbReference type="InterPro" id="IPR000225">
    <property type="entry name" value="Armadillo"/>
</dbReference>